<dbReference type="GO" id="GO:0000139">
    <property type="term" value="C:Golgi membrane"/>
    <property type="evidence" value="ECO:0007669"/>
    <property type="project" value="UniProtKB-SubCell"/>
</dbReference>
<evidence type="ECO:0000256" key="2">
    <source>
        <dbReference type="ARBA" id="ARBA00004557"/>
    </source>
</evidence>
<dbReference type="Gene3D" id="2.130.10.10">
    <property type="entry name" value="YVTN repeat-like/Quinoprotein amine dehydrogenase"/>
    <property type="match status" value="2"/>
</dbReference>
<evidence type="ECO:0000256" key="11">
    <source>
        <dbReference type="ARBA" id="ARBA00022989"/>
    </source>
</evidence>
<dbReference type="InterPro" id="IPR057041">
    <property type="entry name" value="SCAP_N"/>
</dbReference>
<dbReference type="InterPro" id="IPR053958">
    <property type="entry name" value="HMGCR/SNAP/NPC1-like_SSD"/>
</dbReference>
<proteinExistence type="inferred from homology"/>
<comment type="function">
    <text evidence="20">Escort protein required for cholesterol as well as lipid homeostasis. Regulates export of the SCAP-SREBP complex from the endoplasmic reticulum to the Golgi upon low cholesterol, thereby regulating the processing of sterol regulatory element-binding proteins (SREBPs) SREBF1/SREBP1 and SREBF2/SREBP2. At high sterol concentrations, formation of a ternary complex with INSIG (INSIG1 or INSIG2) leads to mask the ER export signal in SCAP, promoting retention of the complex in the endoplasmic reticulum. Low sterol concentrations trigger release of INSIG, a conformational change in the SSD domain of SCAP, unmasking of the ER export signal, promoting recruitment into COPII-coated vesicles and transport of the SCAP-SREBP to the Golgi: in the Golgi, SREBPs are then processed, releasing the transcription factor fragment of SREBPs from the membrane, its import into the nucleus and up-regulation of LDLR, INSIG1 and the mevalonate pathway. Binds cholesterol via its SSD domain.</text>
</comment>
<feature type="transmembrane region" description="Helical" evidence="23">
    <location>
        <begin position="755"/>
        <end position="777"/>
    </location>
</feature>
<evidence type="ECO:0000256" key="23">
    <source>
        <dbReference type="SAM" id="Phobius"/>
    </source>
</evidence>
<dbReference type="Pfam" id="PF24017">
    <property type="entry name" value="Beta-prop_SCAP"/>
    <property type="match status" value="1"/>
</dbReference>
<dbReference type="PANTHER" id="PTHR46378">
    <property type="entry name" value="STEROL REGULATORY ELEMENT-BINDING PROTEIN CLEAVAGE-ACTIVATING PROTEIN"/>
    <property type="match status" value="1"/>
</dbReference>
<dbReference type="PROSITE" id="PS50294">
    <property type="entry name" value="WD_REPEATS_REGION"/>
    <property type="match status" value="1"/>
</dbReference>
<dbReference type="InterPro" id="IPR036322">
    <property type="entry name" value="WD40_repeat_dom_sf"/>
</dbReference>
<feature type="transmembrane region" description="Helical" evidence="23">
    <location>
        <begin position="486"/>
        <end position="508"/>
    </location>
</feature>
<feature type="transmembrane region" description="Helical" evidence="23">
    <location>
        <begin position="456"/>
        <end position="480"/>
    </location>
</feature>
<keyword evidence="16" id="KW-1207">Sterol metabolism</keyword>
<evidence type="ECO:0000256" key="9">
    <source>
        <dbReference type="ARBA" id="ARBA00022737"/>
    </source>
</evidence>
<organism evidence="25 26">
    <name type="scientific">Paralvinella palmiformis</name>
    <dbReference type="NCBI Taxonomy" id="53620"/>
    <lineage>
        <taxon>Eukaryota</taxon>
        <taxon>Metazoa</taxon>
        <taxon>Spiralia</taxon>
        <taxon>Lophotrochozoa</taxon>
        <taxon>Annelida</taxon>
        <taxon>Polychaeta</taxon>
        <taxon>Sedentaria</taxon>
        <taxon>Canalipalpata</taxon>
        <taxon>Terebellida</taxon>
        <taxon>Terebelliformia</taxon>
        <taxon>Alvinellidae</taxon>
        <taxon>Paralvinella</taxon>
    </lineage>
</organism>
<keyword evidence="7 21" id="KW-0853">WD repeat</keyword>
<evidence type="ECO:0000256" key="17">
    <source>
        <dbReference type="ARBA" id="ARBA00023180"/>
    </source>
</evidence>
<keyword evidence="11 23" id="KW-1133">Transmembrane helix</keyword>
<evidence type="ECO:0000256" key="5">
    <source>
        <dbReference type="ARBA" id="ARBA00019541"/>
    </source>
</evidence>
<dbReference type="SUPFAM" id="SSF50978">
    <property type="entry name" value="WD40 repeat-like"/>
    <property type="match status" value="1"/>
</dbReference>
<evidence type="ECO:0000256" key="7">
    <source>
        <dbReference type="ARBA" id="ARBA00022574"/>
    </source>
</evidence>
<dbReference type="GO" id="GO:0012507">
    <property type="term" value="C:ER to Golgi transport vesicle membrane"/>
    <property type="evidence" value="ECO:0007669"/>
    <property type="project" value="UniProtKB-SubCell"/>
</dbReference>
<evidence type="ECO:0000256" key="22">
    <source>
        <dbReference type="SAM" id="MobiDB-lite"/>
    </source>
</evidence>
<keyword evidence="10" id="KW-0256">Endoplasmic reticulum</keyword>
<dbReference type="InterPro" id="IPR001680">
    <property type="entry name" value="WD40_rpt"/>
</dbReference>
<dbReference type="GO" id="GO:0005789">
    <property type="term" value="C:endoplasmic reticulum membrane"/>
    <property type="evidence" value="ECO:0007669"/>
    <property type="project" value="UniProtKB-SubCell"/>
</dbReference>
<dbReference type="InterPro" id="IPR057042">
    <property type="entry name" value="Beta-prop_SCAP"/>
</dbReference>
<evidence type="ECO:0000256" key="19">
    <source>
        <dbReference type="ARBA" id="ARBA00023329"/>
    </source>
</evidence>
<feature type="repeat" description="WD" evidence="21">
    <location>
        <begin position="1281"/>
        <end position="1311"/>
    </location>
</feature>
<comment type="caution">
    <text evidence="25">The sequence shown here is derived from an EMBL/GenBank/DDBJ whole genome shotgun (WGS) entry which is preliminary data.</text>
</comment>
<keyword evidence="9" id="KW-0677">Repeat</keyword>
<keyword evidence="19" id="KW-0968">Cytoplasmic vesicle</keyword>
<dbReference type="GO" id="GO:0032936">
    <property type="term" value="C:SREBP-SCAP complex"/>
    <property type="evidence" value="ECO:0007669"/>
    <property type="project" value="TreeGrafter"/>
</dbReference>
<keyword evidence="8 23" id="KW-0812">Transmembrane</keyword>
<evidence type="ECO:0000256" key="10">
    <source>
        <dbReference type="ARBA" id="ARBA00022824"/>
    </source>
</evidence>
<evidence type="ECO:0000256" key="8">
    <source>
        <dbReference type="ARBA" id="ARBA00022692"/>
    </source>
</evidence>
<dbReference type="GO" id="GO:0045540">
    <property type="term" value="P:regulation of cholesterol biosynthetic process"/>
    <property type="evidence" value="ECO:0007669"/>
    <property type="project" value="TreeGrafter"/>
</dbReference>
<evidence type="ECO:0000259" key="24">
    <source>
        <dbReference type="PROSITE" id="PS50156"/>
    </source>
</evidence>
<dbReference type="EMBL" id="JAODUP010000823">
    <property type="protein sequence ID" value="KAK2143662.1"/>
    <property type="molecule type" value="Genomic_DNA"/>
</dbReference>
<dbReference type="SUPFAM" id="SSF50998">
    <property type="entry name" value="Quinoprotein alcohol dehydrogenase-like"/>
    <property type="match status" value="1"/>
</dbReference>
<evidence type="ECO:0000256" key="20">
    <source>
        <dbReference type="ARBA" id="ARBA00045958"/>
    </source>
</evidence>
<feature type="compositionally biased region" description="Pro residues" evidence="22">
    <location>
        <begin position="176"/>
        <end position="196"/>
    </location>
</feature>
<feature type="repeat" description="WD" evidence="21">
    <location>
        <begin position="1238"/>
        <end position="1280"/>
    </location>
</feature>
<dbReference type="GO" id="GO:0032933">
    <property type="term" value="P:SREBP signaling pathway"/>
    <property type="evidence" value="ECO:0007669"/>
    <property type="project" value="InterPro"/>
</dbReference>
<evidence type="ECO:0000313" key="25">
    <source>
        <dbReference type="EMBL" id="KAK2143662.1"/>
    </source>
</evidence>
<feature type="region of interest" description="Disordered" evidence="22">
    <location>
        <begin position="170"/>
        <end position="196"/>
    </location>
</feature>
<keyword evidence="18" id="KW-0753">Steroid metabolism</keyword>
<reference evidence="25" key="1">
    <citation type="journal article" date="2023" name="Mol. Biol. Evol.">
        <title>Third-Generation Sequencing Reveals the Adaptive Role of the Epigenome in Three Deep-Sea Polychaetes.</title>
        <authorList>
            <person name="Perez M."/>
            <person name="Aroh O."/>
            <person name="Sun Y."/>
            <person name="Lan Y."/>
            <person name="Juniper S.K."/>
            <person name="Young C.R."/>
            <person name="Angers B."/>
            <person name="Qian P.Y."/>
        </authorList>
    </citation>
    <scope>NUCLEOTIDE SEQUENCE</scope>
    <source>
        <strain evidence="25">P08H-3</strain>
    </source>
</reference>
<keyword evidence="17" id="KW-0325">Glycoprotein</keyword>
<dbReference type="PROSITE" id="PS00678">
    <property type="entry name" value="WD_REPEATS_1"/>
    <property type="match status" value="1"/>
</dbReference>
<comment type="subcellular location">
    <subcellularLocation>
        <location evidence="2">Cytoplasmic vesicle</location>
        <location evidence="2">COPII-coated vesicle membrane</location>
        <topology evidence="2">Multi-pass membrane protein</topology>
    </subcellularLocation>
    <subcellularLocation>
        <location evidence="1">Endoplasmic reticulum membrane</location>
        <topology evidence="1">Multi-pass membrane protein</topology>
    </subcellularLocation>
    <subcellularLocation>
        <location evidence="3">Golgi apparatus membrane</location>
        <topology evidence="3">Multi-pass membrane protein</topology>
    </subcellularLocation>
</comment>
<dbReference type="GO" id="GO:0008203">
    <property type="term" value="P:cholesterol metabolic process"/>
    <property type="evidence" value="ECO:0007669"/>
    <property type="project" value="UniProtKB-KW"/>
</dbReference>
<name>A0AAD9MS20_9ANNE</name>
<dbReference type="Pfam" id="PF24006">
    <property type="entry name" value="SCAP_N"/>
    <property type="match status" value="2"/>
</dbReference>
<evidence type="ECO:0000256" key="13">
    <source>
        <dbReference type="ARBA" id="ARBA00023098"/>
    </source>
</evidence>
<comment type="similarity">
    <text evidence="4">Belongs to the WD repeat SCAP family.</text>
</comment>
<dbReference type="PROSITE" id="PS50082">
    <property type="entry name" value="WD_REPEATS_2"/>
    <property type="match status" value="2"/>
</dbReference>
<dbReference type="PROSITE" id="PS50156">
    <property type="entry name" value="SSD"/>
    <property type="match status" value="1"/>
</dbReference>
<dbReference type="InterPro" id="IPR030225">
    <property type="entry name" value="SCAP"/>
</dbReference>
<evidence type="ECO:0000256" key="4">
    <source>
        <dbReference type="ARBA" id="ARBA00007410"/>
    </source>
</evidence>
<evidence type="ECO:0000256" key="18">
    <source>
        <dbReference type="ARBA" id="ARBA00023221"/>
    </source>
</evidence>
<dbReference type="SUPFAM" id="SSF82866">
    <property type="entry name" value="Multidrug efflux transporter AcrB transmembrane domain"/>
    <property type="match status" value="1"/>
</dbReference>
<feature type="transmembrane region" description="Helical" evidence="23">
    <location>
        <begin position="379"/>
        <end position="405"/>
    </location>
</feature>
<dbReference type="Pfam" id="PF00400">
    <property type="entry name" value="WD40"/>
    <property type="match status" value="1"/>
</dbReference>
<keyword evidence="15 23" id="KW-0472">Membrane</keyword>
<dbReference type="PANTHER" id="PTHR46378:SF1">
    <property type="entry name" value="STEROL REGULATORY ELEMENT-BINDING PROTEIN CLEAVAGE-ACTIVATING PROTEIN"/>
    <property type="match status" value="1"/>
</dbReference>
<keyword evidence="13" id="KW-0443">Lipid metabolism</keyword>
<evidence type="ECO:0000256" key="3">
    <source>
        <dbReference type="ARBA" id="ARBA00004653"/>
    </source>
</evidence>
<evidence type="ECO:0000256" key="14">
    <source>
        <dbReference type="ARBA" id="ARBA00023121"/>
    </source>
</evidence>
<accession>A0AAD9MS20</accession>
<evidence type="ECO:0000256" key="16">
    <source>
        <dbReference type="ARBA" id="ARBA00023166"/>
    </source>
</evidence>
<dbReference type="InterPro" id="IPR011047">
    <property type="entry name" value="Quinoprotein_ADH-like_sf"/>
</dbReference>
<dbReference type="Proteomes" id="UP001208570">
    <property type="component" value="Unassembled WGS sequence"/>
</dbReference>
<sequence length="1404" mass="158673">MVSVKWLQHKISGIFYHHGLFCASHPVAIILFVIVVAAFLCYPLVNLPLPGNAPVKYSSPFSEYTGVAPPTEYKTDNSADVTPIWYFGKPLIYIQQVVVKAAVTPWNYEKLIYIDAFRAPLLQSFQILDQIRNFQSKDGDDTKNFNIIFGRKSAPPTKWHGHIPPGVNMNTSQSIPYPPTQSIPYPPTQSIPYPPTQSIPYPPTQSIPYPPTQKPLREKGVRMFMPEYNCLIVSPANFWGQDKARFQADGEILKTVYQKYVTSLDSPPTLRDLLFGVPWKDTGISRLFFQNRQRVVTFAFTIVYKDYNPKFVKSLQEYLHQKYPLSSSGNLTENKQVFHYHYRAINYIVEYTPLLVTYIVLFLYLYFSVRKIEMVKSKWGLALSAVVSVIASLLISVAVCLTFGLTPTLNGSEIFPYLVVIIGLENVLVVTRSVVSTPHHLDVKYRVAQGLSKEGWYIFKNLMTELFIVIVGLFTFVPAIQEFCLFALVGLWTDFFLQMFFFTTVLSVDIRRMELSDLQNHPLHPSVTKDSSSGNTGFCPVMTHLTLNPYMTDPSQSASVCTPPTVIEGVDDPMVWGWRTGRTPRRVKLLNFWASTRMVQRALMTGLVEHLAHLNATLEDIAPPTIQHSLPIKDHLQTWTSEAEILPSEIIGHHRAIDDEGYYTSVYTPTHLQHDEGQIWEKLCYNHWPALLGVYNISLFGRYISILPSIPISVVIPPHEAVAVRHEKETQAAKTLLTTRHWTQRAANPQSKFEMALTFMLVLVSVVVVIYVFILLWKCLCPRRYDKWRSNWGKKAKHRKGSQYFKQIRESVPLLLQGHEQTVDCIVTDGPWIISSCLGGQIRVWDSMTGECETVIERTWVSPPRKMKREPIAGRNISDSDADLYEEFHGSFSSDIIHSSYIPDDTNEYLSLSSFQSDISDSLSMSPHSGGSSPQNMPSICPVSTTRARHRSKQHTRHKSADIYMEEFAPDLSEMINTNFSAIKTEDRVKSESSQEINFSEKMETVSHGNTGYDFSSHFGEFFSKHWESVEERKQHLVSKEESLHDQNEWNKHFQEEDLARRRSRSLGDNLSSLGLGSEASTSPPIWCLDCRDNLVVVGCGNGRIEFWDGTTGQLKCMYHGSHDPVTAICFTGNKVLCSRLMGSIDFLELETFVNFTNSSTVVPSPNLQHRGAHLLTSHGGDMRSWDDIIHCTLLNSVPAHQQPINVLQYAGGRVVSGSQDHTLKVYRIEDTMCLYTLHGHNGAITALYLDKVAPLAAASGAEDGSVRLWDLLTGSCVHKLAGHDEAVTSLTCTTDYVISSGLDDRLCVWERCKGHLLHWIQMEPGVCNCLSMLTSNLMITGGQGCLYLWDITKGYILRAVSLGDHDASIFIHQVQIIGNSVVVCDYDRELRVIRFPSILEKVD</sequence>
<evidence type="ECO:0000256" key="1">
    <source>
        <dbReference type="ARBA" id="ARBA00004477"/>
    </source>
</evidence>
<evidence type="ECO:0000256" key="15">
    <source>
        <dbReference type="ARBA" id="ARBA00023136"/>
    </source>
</evidence>
<dbReference type="GO" id="GO:0032934">
    <property type="term" value="F:sterol binding"/>
    <property type="evidence" value="ECO:0007669"/>
    <property type="project" value="InterPro"/>
</dbReference>
<dbReference type="InterPro" id="IPR015943">
    <property type="entry name" value="WD40/YVTN_repeat-like_dom_sf"/>
</dbReference>
<dbReference type="InterPro" id="IPR019775">
    <property type="entry name" value="WD40_repeat_CS"/>
</dbReference>
<protein>
    <recommendedName>
        <fullName evidence="5">Sterol regulatory element-binding protein cleavage-activating protein</fullName>
    </recommendedName>
</protein>
<evidence type="ECO:0000256" key="6">
    <source>
        <dbReference type="ARBA" id="ARBA00022548"/>
    </source>
</evidence>
<dbReference type="InterPro" id="IPR000731">
    <property type="entry name" value="SSD"/>
</dbReference>
<keyword evidence="26" id="KW-1185">Reference proteome</keyword>
<evidence type="ECO:0000256" key="21">
    <source>
        <dbReference type="PROSITE-ProRule" id="PRU00221"/>
    </source>
</evidence>
<keyword evidence="12" id="KW-0333">Golgi apparatus</keyword>
<dbReference type="Pfam" id="PF12349">
    <property type="entry name" value="Sterol-sensing"/>
    <property type="match status" value="1"/>
</dbReference>
<evidence type="ECO:0000256" key="12">
    <source>
        <dbReference type="ARBA" id="ARBA00023034"/>
    </source>
</evidence>
<gene>
    <name evidence="25" type="ORF">LSH36_823g01018</name>
</gene>
<keyword evidence="6" id="KW-0153">Cholesterol metabolism</keyword>
<keyword evidence="14" id="KW-0446">Lipid-binding</keyword>
<feature type="transmembrane region" description="Helical" evidence="23">
    <location>
        <begin position="20"/>
        <end position="45"/>
    </location>
</feature>
<feature type="transmembrane region" description="Helical" evidence="23">
    <location>
        <begin position="417"/>
        <end position="435"/>
    </location>
</feature>
<evidence type="ECO:0000313" key="26">
    <source>
        <dbReference type="Proteomes" id="UP001208570"/>
    </source>
</evidence>
<feature type="domain" description="SSD" evidence="24">
    <location>
        <begin position="350"/>
        <end position="508"/>
    </location>
</feature>
<dbReference type="SMART" id="SM00320">
    <property type="entry name" value="WD40"/>
    <property type="match status" value="6"/>
</dbReference>
<feature type="transmembrane region" description="Helical" evidence="23">
    <location>
        <begin position="344"/>
        <end position="367"/>
    </location>
</feature>